<reference evidence="1" key="1">
    <citation type="submission" date="2022-06" db="EMBL/GenBank/DDBJ databases">
        <authorList>
            <person name="Berger JAMES D."/>
            <person name="Berger JAMES D."/>
        </authorList>
    </citation>
    <scope>NUCLEOTIDE SEQUENCE [LARGE SCALE GENOMIC DNA]</scope>
</reference>
<dbReference type="WBParaSite" id="TREG1_143450.2">
    <property type="protein sequence ID" value="TREG1_143450.2"/>
    <property type="gene ID" value="TREG1_143450"/>
</dbReference>
<dbReference type="AlphaFoldDB" id="A0AA85J6D2"/>
<protein>
    <submittedName>
        <fullName evidence="2">Uncharacterized protein</fullName>
    </submittedName>
</protein>
<proteinExistence type="predicted"/>
<dbReference type="Proteomes" id="UP000050795">
    <property type="component" value="Unassembled WGS sequence"/>
</dbReference>
<name>A0AA85J6D2_TRIRE</name>
<evidence type="ECO:0000313" key="2">
    <source>
        <dbReference type="WBParaSite" id="TREG1_143450.2"/>
    </source>
</evidence>
<organism evidence="1 2">
    <name type="scientific">Trichobilharzia regenti</name>
    <name type="common">Nasal bird schistosome</name>
    <dbReference type="NCBI Taxonomy" id="157069"/>
    <lineage>
        <taxon>Eukaryota</taxon>
        <taxon>Metazoa</taxon>
        <taxon>Spiralia</taxon>
        <taxon>Lophotrochozoa</taxon>
        <taxon>Platyhelminthes</taxon>
        <taxon>Trematoda</taxon>
        <taxon>Digenea</taxon>
        <taxon>Strigeidida</taxon>
        <taxon>Schistosomatoidea</taxon>
        <taxon>Schistosomatidae</taxon>
        <taxon>Trichobilharzia</taxon>
    </lineage>
</organism>
<accession>A0AA85J6D2</accession>
<evidence type="ECO:0000313" key="1">
    <source>
        <dbReference type="Proteomes" id="UP000050795"/>
    </source>
</evidence>
<keyword evidence="1" id="KW-1185">Reference proteome</keyword>
<sequence length="197" mass="22274">MRKVSYDKKMVHSAYSHITVITLLAFAAINGVRGKPAHVIERLTNVENKTLEIITNLAGAEGRLQTIKERIFSQNPTSRGVIEKHLDCLETAYTYSWGEVVFNTLAQRLPHYREVNLADAVNCAKGESSAYHKKMEEFPLENCLENLPSESPQDLGELNLEIQAVFEQKALYMINTCEFIFSALINCTIGNMYEETL</sequence>
<reference evidence="2" key="2">
    <citation type="submission" date="2023-11" db="UniProtKB">
        <authorList>
            <consortium name="WormBaseParasite"/>
        </authorList>
    </citation>
    <scope>IDENTIFICATION</scope>
</reference>